<feature type="domain" description="HPr" evidence="4">
    <location>
        <begin position="1"/>
        <end position="84"/>
    </location>
</feature>
<proteinExistence type="predicted"/>
<reference evidence="5" key="2">
    <citation type="submission" date="2015-05" db="EMBL/GenBank/DDBJ databases">
        <authorList>
            <person name="Wang D.B."/>
            <person name="Wang M."/>
        </authorList>
    </citation>
    <scope>NUCLEOTIDE SEQUENCE [LARGE SCALE GENOMIC DNA]</scope>
    <source>
        <strain evidence="5">T1-815</strain>
    </source>
</reference>
<dbReference type="EMBL" id="VSTF01000005">
    <property type="protein sequence ID" value="TYL60401.1"/>
    <property type="molecule type" value="Genomic_DNA"/>
</dbReference>
<reference evidence="9 13" key="3">
    <citation type="submission" date="2018-08" db="EMBL/GenBank/DDBJ databases">
        <title>A genome reference for cultivated species of the human gut microbiota.</title>
        <authorList>
            <person name="Zou Y."/>
            <person name="Xue W."/>
            <person name="Luo G."/>
        </authorList>
    </citation>
    <scope>NUCLEOTIDE SEQUENCE [LARGE SCALE GENOMIC DNA]</scope>
    <source>
        <strain evidence="9 13">TM10-3</strain>
    </source>
</reference>
<dbReference type="EMBL" id="CZAJ01000025">
    <property type="protein sequence ID" value="CUP25592.1"/>
    <property type="molecule type" value="Genomic_DNA"/>
</dbReference>
<reference evidence="10 14" key="5">
    <citation type="submission" date="2019-08" db="EMBL/GenBank/DDBJ databases">
        <authorList>
            <person name="Duncan S."/>
            <person name="Walker A."/>
        </authorList>
    </citation>
    <scope>NUCLEOTIDE SEQUENCE [LARGE SCALE GENOMIC DNA]</scope>
    <source>
        <strain evidence="10 14">T3WBe13</strain>
    </source>
</reference>
<evidence type="ECO:0000313" key="13">
    <source>
        <dbReference type="Proteomes" id="UP000260642"/>
    </source>
</evidence>
<evidence type="ECO:0000256" key="1">
    <source>
        <dbReference type="ARBA" id="ARBA00004496"/>
    </source>
</evidence>
<dbReference type="Gene3D" id="3.30.1340.10">
    <property type="entry name" value="HPr-like"/>
    <property type="match status" value="1"/>
</dbReference>
<keyword evidence="11" id="KW-1185">Reference proteome</keyword>
<organism evidence="5 11">
    <name type="scientific">Agathobacter rectalis</name>
    <dbReference type="NCBI Taxonomy" id="39491"/>
    <lineage>
        <taxon>Bacteria</taxon>
        <taxon>Bacillati</taxon>
        <taxon>Bacillota</taxon>
        <taxon>Clostridia</taxon>
        <taxon>Lachnospirales</taxon>
        <taxon>Lachnospiraceae</taxon>
        <taxon>Agathobacter</taxon>
    </lineage>
</organism>
<evidence type="ECO:0000313" key="14">
    <source>
        <dbReference type="Proteomes" id="UP000324327"/>
    </source>
</evidence>
<comment type="subcellular location">
    <subcellularLocation>
        <location evidence="1">Cytoplasm</location>
    </subcellularLocation>
</comment>
<reference evidence="10 14" key="6">
    <citation type="submission" date="2019-09" db="EMBL/GenBank/DDBJ databases">
        <title>Strain-level analysis of Eubacterium rectale using genomes from metagenomes.</title>
        <authorList>
            <person name="Karcher N."/>
            <person name="Segata N."/>
        </authorList>
    </citation>
    <scope>NUCLEOTIDE SEQUENCE [LARGE SCALE GENOMIC DNA]</scope>
    <source>
        <strain evidence="10 14">T3WBe13</strain>
    </source>
</reference>
<evidence type="ECO:0000259" key="4">
    <source>
        <dbReference type="PROSITE" id="PS51350"/>
    </source>
</evidence>
<reference evidence="8" key="8">
    <citation type="submission" date="2020-02" db="EMBL/GenBank/DDBJ databases">
        <authorList>
            <person name="Littmann E."/>
            <person name="Sorbara M."/>
        </authorList>
    </citation>
    <scope>NUCLEOTIDE SEQUENCE</scope>
    <source>
        <strain evidence="8">MSK.16.45</strain>
    </source>
</reference>
<dbReference type="Proteomes" id="UP000049472">
    <property type="component" value="Unassembled WGS sequence"/>
</dbReference>
<evidence type="ECO:0000313" key="6">
    <source>
        <dbReference type="EMBL" id="CUP25592.1"/>
    </source>
</evidence>
<dbReference type="EC" id="2.7.11.-" evidence="6"/>
<dbReference type="PANTHER" id="PTHR33705:SF2">
    <property type="entry name" value="PHOSPHOCARRIER PROTEIN NPR"/>
    <property type="match status" value="1"/>
</dbReference>
<sequence length="84" mass="9176">MSKKSIVVTKVCEGHDNPIAELVQVACKFDSEITLESDNRKINAKSIMGIMAFNPSDGMTVDIVTKGDDEQEALVAIENFLVCE</sequence>
<evidence type="ECO:0000313" key="8">
    <source>
        <dbReference type="EMBL" id="NSC75925.1"/>
    </source>
</evidence>
<keyword evidence="2" id="KW-0963">Cytoplasm</keyword>
<dbReference type="EMBL" id="QSOB01000003">
    <property type="protein sequence ID" value="RGI70087.1"/>
    <property type="molecule type" value="Genomic_DNA"/>
</dbReference>
<dbReference type="NCBIfam" id="TIGR01003">
    <property type="entry name" value="PTS_HPr_family"/>
    <property type="match status" value="1"/>
</dbReference>
<dbReference type="EMBL" id="CVRQ01000009">
    <property type="protein sequence ID" value="CRL33798.1"/>
    <property type="molecule type" value="Genomic_DNA"/>
</dbReference>
<dbReference type="Proteomes" id="UP000095602">
    <property type="component" value="Unassembled WGS sequence"/>
</dbReference>
<dbReference type="GO" id="GO:0009401">
    <property type="term" value="P:phosphoenolpyruvate-dependent sugar phosphotransferase system"/>
    <property type="evidence" value="ECO:0007669"/>
    <property type="project" value="UniProtKB-KW"/>
</dbReference>
<dbReference type="CDD" id="cd00367">
    <property type="entry name" value="PTS-HPr_like"/>
    <property type="match status" value="1"/>
</dbReference>
<dbReference type="Proteomes" id="UP000465607">
    <property type="component" value="Unassembled WGS sequence"/>
</dbReference>
<keyword evidence="3" id="KW-0598">Phosphotransferase system</keyword>
<reference evidence="8" key="7">
    <citation type="journal article" date="2020" name="Cell Host Microbe">
        <title>Functional and Genomic Variation between Human-Derived Isolates of Lachnospiraceae Reveals Inter- and Intra-Species Diversity.</title>
        <authorList>
            <person name="Sorbara M.T."/>
            <person name="Littmann E.R."/>
            <person name="Fontana E."/>
            <person name="Moody T.U."/>
            <person name="Kohout C.E."/>
            <person name="Gjonbalaj M."/>
            <person name="Eaton V."/>
            <person name="Seok R."/>
            <person name="Leiner I.M."/>
            <person name="Pamer E.G."/>
        </authorList>
    </citation>
    <scope>NUCLEOTIDE SEQUENCE</scope>
    <source>
        <strain evidence="8">MSK.16.45</strain>
    </source>
</reference>
<dbReference type="PROSITE" id="PS51350">
    <property type="entry name" value="PTS_HPR_DOM"/>
    <property type="match status" value="1"/>
</dbReference>
<dbReference type="SUPFAM" id="SSF55594">
    <property type="entry name" value="HPr-like"/>
    <property type="match status" value="1"/>
</dbReference>
<dbReference type="Proteomes" id="UP001193756">
    <property type="component" value="Unassembled WGS sequence"/>
</dbReference>
<dbReference type="GO" id="GO:0016740">
    <property type="term" value="F:transferase activity"/>
    <property type="evidence" value="ECO:0007669"/>
    <property type="project" value="UniProtKB-KW"/>
</dbReference>
<evidence type="ECO:0000313" key="7">
    <source>
        <dbReference type="EMBL" id="MSD26175.1"/>
    </source>
</evidence>
<dbReference type="PRINTS" id="PR00107">
    <property type="entry name" value="PHOSPHOCPHPR"/>
</dbReference>
<dbReference type="EMBL" id="JAAIMP010000001">
    <property type="protein sequence ID" value="NSC75925.1"/>
    <property type="molecule type" value="Genomic_DNA"/>
</dbReference>
<name>A0A0M6WFG7_9FIRM</name>
<gene>
    <name evidence="6" type="primary">ptsH_1</name>
    <name evidence="9" type="ORF">DXD95_03075</name>
    <name evidence="6" type="ORF">ERS852497_02349</name>
    <name evidence="10" type="ORF">FYL31_06565</name>
    <name evidence="8" type="ORF">G4312_01180</name>
    <name evidence="7" type="ORF">GKE44_03095</name>
    <name evidence="5" type="ORF">T1815_06711</name>
</gene>
<reference evidence="7 15" key="4">
    <citation type="journal article" date="2019" name="Nat. Med.">
        <title>A library of human gut bacterial isolates paired with longitudinal multiomics data enables mechanistic microbiome research.</title>
        <authorList>
            <person name="Poyet M."/>
            <person name="Groussin M."/>
            <person name="Gibbons S.M."/>
            <person name="Avila-Pacheco J."/>
            <person name="Jiang X."/>
            <person name="Kearney S.M."/>
            <person name="Perrotta A.R."/>
            <person name="Berdy B."/>
            <person name="Zhao S."/>
            <person name="Lieberman T.D."/>
            <person name="Swanson P.K."/>
            <person name="Smith M."/>
            <person name="Roesemann S."/>
            <person name="Alexander J.E."/>
            <person name="Rich S.A."/>
            <person name="Livny J."/>
            <person name="Vlamakis H."/>
            <person name="Clish C."/>
            <person name="Bullock K."/>
            <person name="Deik A."/>
            <person name="Scott J."/>
            <person name="Pierce K.A."/>
            <person name="Xavier R.J."/>
            <person name="Alm E.J."/>
        </authorList>
    </citation>
    <scope>NUCLEOTIDE SEQUENCE [LARGE SCALE GENOMIC DNA]</scope>
    <source>
        <strain evidence="7 15">BIOML-A5</strain>
    </source>
</reference>
<evidence type="ECO:0000256" key="3">
    <source>
        <dbReference type="ARBA" id="ARBA00022683"/>
    </source>
</evidence>
<evidence type="ECO:0000313" key="10">
    <source>
        <dbReference type="EMBL" id="TYL60401.1"/>
    </source>
</evidence>
<dbReference type="RefSeq" id="WP_055061124.1">
    <property type="nucleotide sequence ID" value="NZ_AP031452.1"/>
</dbReference>
<evidence type="ECO:0000313" key="9">
    <source>
        <dbReference type="EMBL" id="RGI70087.1"/>
    </source>
</evidence>
<dbReference type="EMBL" id="WKQV01000002">
    <property type="protein sequence ID" value="MSD26175.1"/>
    <property type="molecule type" value="Genomic_DNA"/>
</dbReference>
<dbReference type="Proteomes" id="UP000324327">
    <property type="component" value="Unassembled WGS sequence"/>
</dbReference>
<evidence type="ECO:0000313" key="5">
    <source>
        <dbReference type="EMBL" id="CRL33798.1"/>
    </source>
</evidence>
<dbReference type="AlphaFoldDB" id="A0A0M6WFG7"/>
<evidence type="ECO:0000313" key="12">
    <source>
        <dbReference type="Proteomes" id="UP000095602"/>
    </source>
</evidence>
<dbReference type="GO" id="GO:0005737">
    <property type="term" value="C:cytoplasm"/>
    <property type="evidence" value="ECO:0007669"/>
    <property type="project" value="UniProtKB-SubCell"/>
</dbReference>
<evidence type="ECO:0000313" key="11">
    <source>
        <dbReference type="Proteomes" id="UP000049472"/>
    </source>
</evidence>
<dbReference type="Pfam" id="PF00381">
    <property type="entry name" value="PTS-HPr"/>
    <property type="match status" value="1"/>
</dbReference>
<accession>A0A0M6WFG7</accession>
<reference evidence="11" key="1">
    <citation type="submission" date="2015-05" db="EMBL/GenBank/DDBJ databases">
        <authorList>
            <consortium name="Pathogen Informatics"/>
        </authorList>
    </citation>
    <scope>NUCLEOTIDE SEQUENCE [LARGE SCALE GENOMIC DNA]</scope>
    <source>
        <strain evidence="6 12">2789STDY5834884</strain>
        <strain evidence="11">T1-815</strain>
    </source>
</reference>
<dbReference type="InterPro" id="IPR000032">
    <property type="entry name" value="HPr-like"/>
</dbReference>
<protein>
    <submittedName>
        <fullName evidence="7">HPr family phosphocarrier protein</fullName>
    </submittedName>
    <submittedName>
        <fullName evidence="6">Phosphocarrier protein HPr</fullName>
        <ecNumber evidence="6">2.7.11.-</ecNumber>
    </submittedName>
    <submittedName>
        <fullName evidence="5">Phosphotransferase system, HPr-related protein</fullName>
    </submittedName>
</protein>
<evidence type="ECO:0000313" key="15">
    <source>
        <dbReference type="Proteomes" id="UP000465607"/>
    </source>
</evidence>
<dbReference type="PANTHER" id="PTHR33705">
    <property type="entry name" value="PHOSPHOCARRIER PROTEIN HPR"/>
    <property type="match status" value="1"/>
</dbReference>
<dbReference type="InterPro" id="IPR050399">
    <property type="entry name" value="HPr"/>
</dbReference>
<dbReference type="Proteomes" id="UP000260642">
    <property type="component" value="Unassembled WGS sequence"/>
</dbReference>
<dbReference type="InterPro" id="IPR035895">
    <property type="entry name" value="HPr-like_sf"/>
</dbReference>
<evidence type="ECO:0000256" key="2">
    <source>
        <dbReference type="ARBA" id="ARBA00022490"/>
    </source>
</evidence>
<keyword evidence="5" id="KW-0808">Transferase</keyword>